<dbReference type="PANTHER" id="PTHR11530:SF25">
    <property type="entry name" value="FAD DEPENDENT OXIDOREDUCTASE DOMAIN-CONTAINING PROTEIN"/>
    <property type="match status" value="1"/>
</dbReference>
<keyword evidence="4" id="KW-0274">FAD</keyword>
<dbReference type="EMBL" id="JAVHNS010000014">
    <property type="protein sequence ID" value="KAK6335907.1"/>
    <property type="molecule type" value="Genomic_DNA"/>
</dbReference>
<gene>
    <name evidence="9" type="ORF">TWF730_003281</name>
</gene>
<evidence type="ECO:0000256" key="1">
    <source>
        <dbReference type="ARBA" id="ARBA00001974"/>
    </source>
</evidence>
<evidence type="ECO:0000256" key="5">
    <source>
        <dbReference type="ARBA" id="ARBA00023002"/>
    </source>
</evidence>
<keyword evidence="7" id="KW-0472">Membrane</keyword>
<dbReference type="InterPro" id="IPR006181">
    <property type="entry name" value="D-amino_acid_oxidase_CS"/>
</dbReference>
<feature type="domain" description="FAD dependent oxidoreductase" evidence="8">
    <location>
        <begin position="173"/>
        <end position="634"/>
    </location>
</feature>
<dbReference type="GO" id="GO:0003884">
    <property type="term" value="F:D-amino-acid oxidase activity"/>
    <property type="evidence" value="ECO:0007669"/>
    <property type="project" value="InterPro"/>
</dbReference>
<dbReference type="InterPro" id="IPR006076">
    <property type="entry name" value="FAD-dep_OxRdtase"/>
</dbReference>
<keyword evidence="3" id="KW-0285">Flavoprotein</keyword>
<evidence type="ECO:0000256" key="7">
    <source>
        <dbReference type="SAM" id="Phobius"/>
    </source>
</evidence>
<comment type="caution">
    <text evidence="9">The sequence shown here is derived from an EMBL/GenBank/DDBJ whole genome shotgun (WGS) entry which is preliminary data.</text>
</comment>
<dbReference type="PROSITE" id="PS00677">
    <property type="entry name" value="DAO"/>
    <property type="match status" value="1"/>
</dbReference>
<keyword evidence="5" id="KW-0560">Oxidoreductase</keyword>
<keyword evidence="7" id="KW-0812">Transmembrane</keyword>
<evidence type="ECO:0000313" key="9">
    <source>
        <dbReference type="EMBL" id="KAK6335907.1"/>
    </source>
</evidence>
<dbReference type="GO" id="GO:0019478">
    <property type="term" value="P:D-amino acid catabolic process"/>
    <property type="evidence" value="ECO:0007669"/>
    <property type="project" value="TreeGrafter"/>
</dbReference>
<protein>
    <recommendedName>
        <fullName evidence="8">FAD dependent oxidoreductase domain-containing protein</fullName>
    </recommendedName>
</protein>
<name>A0AAV9U537_9PEZI</name>
<feature type="compositionally biased region" description="Basic and acidic residues" evidence="6">
    <location>
        <begin position="328"/>
        <end position="342"/>
    </location>
</feature>
<evidence type="ECO:0000256" key="3">
    <source>
        <dbReference type="ARBA" id="ARBA00022630"/>
    </source>
</evidence>
<evidence type="ECO:0000256" key="4">
    <source>
        <dbReference type="ARBA" id="ARBA00022827"/>
    </source>
</evidence>
<evidence type="ECO:0000256" key="2">
    <source>
        <dbReference type="ARBA" id="ARBA00006730"/>
    </source>
</evidence>
<dbReference type="GO" id="GO:0071949">
    <property type="term" value="F:FAD binding"/>
    <property type="evidence" value="ECO:0007669"/>
    <property type="project" value="InterPro"/>
</dbReference>
<dbReference type="Proteomes" id="UP001373714">
    <property type="component" value="Unassembled WGS sequence"/>
</dbReference>
<dbReference type="AlphaFoldDB" id="A0AAV9U537"/>
<dbReference type="GO" id="GO:0005737">
    <property type="term" value="C:cytoplasm"/>
    <property type="evidence" value="ECO:0007669"/>
    <property type="project" value="TreeGrafter"/>
</dbReference>
<comment type="cofactor">
    <cofactor evidence="1">
        <name>FAD</name>
        <dbReference type="ChEBI" id="CHEBI:57692"/>
    </cofactor>
</comment>
<evidence type="ECO:0000256" key="6">
    <source>
        <dbReference type="SAM" id="MobiDB-lite"/>
    </source>
</evidence>
<comment type="similarity">
    <text evidence="2">Belongs to the DAMOX/DASOX family.</text>
</comment>
<evidence type="ECO:0000259" key="8">
    <source>
        <dbReference type="Pfam" id="PF01266"/>
    </source>
</evidence>
<feature type="region of interest" description="Disordered" evidence="6">
    <location>
        <begin position="328"/>
        <end position="353"/>
    </location>
</feature>
<proteinExistence type="inferred from homology"/>
<dbReference type="Pfam" id="PF01266">
    <property type="entry name" value="DAO"/>
    <property type="match status" value="1"/>
</dbReference>
<keyword evidence="7" id="KW-1133">Transmembrane helix</keyword>
<accession>A0AAV9U537</accession>
<organism evidence="9 10">
    <name type="scientific">Orbilia blumenaviensis</name>
    <dbReference type="NCBI Taxonomy" id="1796055"/>
    <lineage>
        <taxon>Eukaryota</taxon>
        <taxon>Fungi</taxon>
        <taxon>Dikarya</taxon>
        <taxon>Ascomycota</taxon>
        <taxon>Pezizomycotina</taxon>
        <taxon>Orbiliomycetes</taxon>
        <taxon>Orbiliales</taxon>
        <taxon>Orbiliaceae</taxon>
        <taxon>Orbilia</taxon>
    </lineage>
</organism>
<dbReference type="PANTHER" id="PTHR11530">
    <property type="entry name" value="D-AMINO ACID OXIDASE"/>
    <property type="match status" value="1"/>
</dbReference>
<dbReference type="SUPFAM" id="SSF51971">
    <property type="entry name" value="Nucleotide-binding domain"/>
    <property type="match status" value="1"/>
</dbReference>
<dbReference type="Gene3D" id="3.30.9.10">
    <property type="entry name" value="D-Amino Acid Oxidase, subunit A, domain 2"/>
    <property type="match status" value="1"/>
</dbReference>
<keyword evidence="10" id="KW-1185">Reference proteome</keyword>
<dbReference type="InterPro" id="IPR023209">
    <property type="entry name" value="DAO"/>
</dbReference>
<dbReference type="Gene3D" id="3.40.50.720">
    <property type="entry name" value="NAD(P)-binding Rossmann-like Domain"/>
    <property type="match status" value="2"/>
</dbReference>
<evidence type="ECO:0000313" key="10">
    <source>
        <dbReference type="Proteomes" id="UP001373714"/>
    </source>
</evidence>
<feature type="transmembrane region" description="Helical" evidence="7">
    <location>
        <begin position="172"/>
        <end position="190"/>
    </location>
</feature>
<sequence length="679" mass="75565">MTSQGTPATATATAPKPVIEEFIELTLPYANDEVLRLTTGASCWTQSIPEYNRDMRAAIADIRVVVDESCLAEPGKAGTALNKLKKYEFVAKNYILPKSLSALSSARKSFKQAYDEMECIKKNHNSQDSAKVTTGQFTEVLEWLGAAEKKLESISTGIKDAMDEYTRNRKKTVLVVGGGVSGLMTAWILLDKGYRVSIVAKEWAESDDKKEDRFTSQIAGALWEYPPGGCGLSEIEVPLLAYSTLKKYREWALQSFVFYDKIKSITEFGARTIPLYQFFHYSPEDLKGVVEARGKIQSNESLDSERNEKLGILLDAAGLDEEMWTRTEKNTKQHHDKCEKLKSPSTEDSGGHDFKNLLEVTEIEIPKNKDDLPEDAKEWKAILGEINSDKLRWAYKHNAPVINTDKAMKYLMELVRSKGAILETREIEGDLHLHERELMDDFQADIIVNASGLGARTLANDDQVFPVRGAVRRIRIPYYDLGTVPDGKAGYKLDIGNPLHNNAILIPAQYDATGQPTKTVFIVPREPATSEKTGILIVGSLIQRNNWGVSSLTVKSPELTVMWNRAKSFIVNLPKDPNTIFCLPEDKRGFAKGLRPFSHSNVRVSADGRTNSCRVVHNYGHGGSGWTLAVGCAWTCVKVLEKMLHEKKSGCIANAEIFEIGKSSETPGQPLPMRQGQPQ</sequence>
<reference evidence="9 10" key="1">
    <citation type="submission" date="2019-10" db="EMBL/GenBank/DDBJ databases">
        <authorList>
            <person name="Palmer J.M."/>
        </authorList>
    </citation>
    <scope>NUCLEOTIDE SEQUENCE [LARGE SCALE GENOMIC DNA]</scope>
    <source>
        <strain evidence="9 10">TWF730</strain>
    </source>
</reference>